<dbReference type="CDD" id="cd01019">
    <property type="entry name" value="ZnuA"/>
    <property type="match status" value="1"/>
</dbReference>
<dbReference type="AlphaFoldDB" id="A0A1C3RFF7"/>
<evidence type="ECO:0000256" key="4">
    <source>
        <dbReference type="ARBA" id="ARBA00022448"/>
    </source>
</evidence>
<dbReference type="RefSeq" id="WP_069186676.1">
    <property type="nucleotide sequence ID" value="NZ_FLYE01000007.1"/>
</dbReference>
<dbReference type="Proteomes" id="UP000231658">
    <property type="component" value="Unassembled WGS sequence"/>
</dbReference>
<dbReference type="InterPro" id="IPR035520">
    <property type="entry name" value="ZnuA"/>
</dbReference>
<keyword evidence="10" id="KW-0406">Ion transport</keyword>
<dbReference type="PRINTS" id="PR00690">
    <property type="entry name" value="ADHESNFAMILY"/>
</dbReference>
<keyword evidence="8" id="KW-0862">Zinc</keyword>
<dbReference type="STRING" id="1867952.MTBPR1_150032"/>
<dbReference type="PANTHER" id="PTHR42953:SF3">
    <property type="entry name" value="HIGH-AFFINITY ZINC UPTAKE SYSTEM PROTEIN ZNUA"/>
    <property type="match status" value="1"/>
</dbReference>
<evidence type="ECO:0000256" key="8">
    <source>
        <dbReference type="ARBA" id="ARBA00022833"/>
    </source>
</evidence>
<dbReference type="Gene3D" id="3.40.50.1980">
    <property type="entry name" value="Nitrogenase molybdenum iron protein domain"/>
    <property type="match status" value="2"/>
</dbReference>
<evidence type="ECO:0000256" key="1">
    <source>
        <dbReference type="ARBA" id="ARBA00004418"/>
    </source>
</evidence>
<evidence type="ECO:0000256" key="3">
    <source>
        <dbReference type="ARBA" id="ARBA00015915"/>
    </source>
</evidence>
<keyword evidence="7" id="KW-0574">Periplasm</keyword>
<dbReference type="GO" id="GO:0006829">
    <property type="term" value="P:zinc ion transport"/>
    <property type="evidence" value="ECO:0007669"/>
    <property type="project" value="UniProtKB-KW"/>
</dbReference>
<keyword evidence="4 12" id="KW-0813">Transport</keyword>
<evidence type="ECO:0000256" key="10">
    <source>
        <dbReference type="ARBA" id="ARBA00023065"/>
    </source>
</evidence>
<keyword evidence="9" id="KW-0864">Zinc transport</keyword>
<dbReference type="EMBL" id="FLYE01000007">
    <property type="protein sequence ID" value="SCA55985.1"/>
    <property type="molecule type" value="Genomic_DNA"/>
</dbReference>
<keyword evidence="6 14" id="KW-0732">Signal</keyword>
<accession>A0A1C3RFF7</accession>
<dbReference type="InterPro" id="IPR006127">
    <property type="entry name" value="ZnuA-like"/>
</dbReference>
<feature type="coiled-coil region" evidence="13">
    <location>
        <begin position="154"/>
        <end position="181"/>
    </location>
</feature>
<evidence type="ECO:0000256" key="6">
    <source>
        <dbReference type="ARBA" id="ARBA00022729"/>
    </source>
</evidence>
<evidence type="ECO:0000256" key="9">
    <source>
        <dbReference type="ARBA" id="ARBA00022906"/>
    </source>
</evidence>
<dbReference type="PRINTS" id="PR00691">
    <property type="entry name" value="ADHESINB"/>
</dbReference>
<dbReference type="Pfam" id="PF01297">
    <property type="entry name" value="ZnuA"/>
    <property type="match status" value="1"/>
</dbReference>
<name>A0A1C3RFF7_9PROT</name>
<dbReference type="GO" id="GO:0042597">
    <property type="term" value="C:periplasmic space"/>
    <property type="evidence" value="ECO:0007669"/>
    <property type="project" value="UniProtKB-SubCell"/>
</dbReference>
<reference evidence="15 16" key="1">
    <citation type="submission" date="2016-07" db="EMBL/GenBank/DDBJ databases">
        <authorList>
            <person name="Lefevre C.T."/>
        </authorList>
    </citation>
    <scope>NUCLEOTIDE SEQUENCE [LARGE SCALE GENOMIC DNA]</scope>
    <source>
        <strain evidence="15">PR1</strain>
    </source>
</reference>
<dbReference type="InterPro" id="IPR006128">
    <property type="entry name" value="Lipoprotein_PsaA-like"/>
</dbReference>
<feature type="chain" id="PRO_5008680700" description="High-affinity zinc uptake system protein ZnuA" evidence="14">
    <location>
        <begin position="23"/>
        <end position="292"/>
    </location>
</feature>
<keyword evidence="5" id="KW-0479">Metal-binding</keyword>
<dbReference type="InterPro" id="IPR006129">
    <property type="entry name" value="AdhesinB"/>
</dbReference>
<dbReference type="SUPFAM" id="SSF53807">
    <property type="entry name" value="Helical backbone' metal receptor"/>
    <property type="match status" value="1"/>
</dbReference>
<dbReference type="GO" id="GO:0007155">
    <property type="term" value="P:cell adhesion"/>
    <property type="evidence" value="ECO:0007669"/>
    <property type="project" value="InterPro"/>
</dbReference>
<evidence type="ECO:0000313" key="16">
    <source>
        <dbReference type="Proteomes" id="UP000231658"/>
    </source>
</evidence>
<comment type="similarity">
    <text evidence="2 12">Belongs to the bacterial solute-binding protein 9 family.</text>
</comment>
<dbReference type="OrthoDB" id="7346865at2"/>
<keyword evidence="11" id="KW-1015">Disulfide bond</keyword>
<evidence type="ECO:0000256" key="12">
    <source>
        <dbReference type="RuleBase" id="RU003512"/>
    </source>
</evidence>
<feature type="signal peptide" evidence="14">
    <location>
        <begin position="1"/>
        <end position="22"/>
    </location>
</feature>
<keyword evidence="16" id="KW-1185">Reference proteome</keyword>
<proteinExistence type="inferred from homology"/>
<comment type="subcellular location">
    <subcellularLocation>
        <location evidence="1">Periplasm</location>
    </subcellularLocation>
</comment>
<evidence type="ECO:0000313" key="15">
    <source>
        <dbReference type="EMBL" id="SCA55985.1"/>
    </source>
</evidence>
<dbReference type="PANTHER" id="PTHR42953">
    <property type="entry name" value="HIGH-AFFINITY ZINC UPTAKE SYSTEM PROTEIN ZNUA-RELATED"/>
    <property type="match status" value="1"/>
</dbReference>
<dbReference type="InterPro" id="IPR050492">
    <property type="entry name" value="Bact_metal-bind_prot9"/>
</dbReference>
<protein>
    <recommendedName>
        <fullName evidence="3">High-affinity zinc uptake system protein ZnuA</fullName>
    </recommendedName>
</protein>
<sequence>MKKTVLLLSSFAFSISSFSAHALEIVTSIAPVHSLVSNVMQGVGKPELIIKGAQSPHSYQLKPSDARKLQKADGVFWVGPDLETFLQGPIKSLSTKAMVVSLGEDDPEMHEPNEHHADHHGDHEDMHIWLDPIQTVAMVHAIEGALIKLDPAHKKTYQENAEKLEERLEKLNHEISESLKPVHDKPFIVFHDAYSAFEKRYDLNIAGSISISPQRIPGAKRLKDIRKTITSIGATCVFAEPQFKPKLVHSVVEGTQAKTGILDPLGTSHKNGPDQYFDLMRDMASALTKCLK</sequence>
<gene>
    <name evidence="15" type="primary">znuA</name>
    <name evidence="15" type="ORF">MTBPR1_150032</name>
</gene>
<organism evidence="15 16">
    <name type="scientific">Candidatus Terasakiella magnetica</name>
    <dbReference type="NCBI Taxonomy" id="1867952"/>
    <lineage>
        <taxon>Bacteria</taxon>
        <taxon>Pseudomonadati</taxon>
        <taxon>Pseudomonadota</taxon>
        <taxon>Alphaproteobacteria</taxon>
        <taxon>Rhodospirillales</taxon>
        <taxon>Terasakiellaceae</taxon>
        <taxon>Terasakiella</taxon>
    </lineage>
</organism>
<evidence type="ECO:0000256" key="13">
    <source>
        <dbReference type="SAM" id="Coils"/>
    </source>
</evidence>
<evidence type="ECO:0000256" key="11">
    <source>
        <dbReference type="ARBA" id="ARBA00023157"/>
    </source>
</evidence>
<evidence type="ECO:0000256" key="2">
    <source>
        <dbReference type="ARBA" id="ARBA00011028"/>
    </source>
</evidence>
<evidence type="ECO:0000256" key="14">
    <source>
        <dbReference type="SAM" id="SignalP"/>
    </source>
</evidence>
<evidence type="ECO:0000256" key="5">
    <source>
        <dbReference type="ARBA" id="ARBA00022723"/>
    </source>
</evidence>
<dbReference type="GO" id="GO:0046872">
    <property type="term" value="F:metal ion binding"/>
    <property type="evidence" value="ECO:0007669"/>
    <property type="project" value="UniProtKB-KW"/>
</dbReference>
<evidence type="ECO:0000256" key="7">
    <source>
        <dbReference type="ARBA" id="ARBA00022764"/>
    </source>
</evidence>
<keyword evidence="13" id="KW-0175">Coiled coil</keyword>